<reference evidence="1" key="1">
    <citation type="journal article" date="2017" name="J. Phycol.">
        <title>Analysis of chloroplast genomes and a supermatrix inform reclassification of the Rhodomelaceae (Rhodophyta).</title>
        <authorList>
            <person name="Diaz-Tapia P."/>
            <person name="Maggs C.A."/>
            <person name="West J.A."/>
            <person name="Verbruggen H."/>
        </authorList>
    </citation>
    <scope>NUCLEOTIDE SEQUENCE</scope>
    <source>
        <strain evidence="1">PD1107</strain>
    </source>
</reference>
<proteinExistence type="predicted"/>
<dbReference type="RefSeq" id="YP_009397735.1">
    <property type="nucleotide sequence ID" value="NC_035288.1"/>
</dbReference>
<dbReference type="InterPro" id="IPR010035">
    <property type="entry name" value="Thi_S"/>
</dbReference>
<accession>A0A1Z1MME7</accession>
<organism evidence="1">
    <name type="scientific">Dipterosiphonia australica</name>
    <dbReference type="NCBI Taxonomy" id="2007208"/>
    <lineage>
        <taxon>Eukaryota</taxon>
        <taxon>Rhodophyta</taxon>
        <taxon>Florideophyceae</taxon>
        <taxon>Rhodymeniophycidae</taxon>
        <taxon>Ceramiales</taxon>
        <taxon>Rhodomelaceae</taxon>
        <taxon>Herposiphonieae</taxon>
        <taxon>Dipterosiphonia</taxon>
    </lineage>
</organism>
<dbReference type="GeneID" id="33360143"/>
<dbReference type="NCBIfam" id="TIGR01683">
    <property type="entry name" value="thiS"/>
    <property type="match status" value="1"/>
</dbReference>
<geneLocation type="chloroplast" evidence="1"/>
<dbReference type="Pfam" id="PF02597">
    <property type="entry name" value="ThiS"/>
    <property type="match status" value="1"/>
</dbReference>
<keyword evidence="1" id="KW-0150">Chloroplast</keyword>
<dbReference type="Gene3D" id="3.10.20.30">
    <property type="match status" value="1"/>
</dbReference>
<dbReference type="CDD" id="cd00565">
    <property type="entry name" value="Ubl_ThiS"/>
    <property type="match status" value="1"/>
</dbReference>
<evidence type="ECO:0000313" key="1">
    <source>
        <dbReference type="EMBL" id="ARW66921.1"/>
    </source>
</evidence>
<gene>
    <name evidence="1" type="primary">thiS</name>
</gene>
<sequence>MQSYFTIFINGQPFNCDSSMCLSDVLKYLNIDINKVIVEYNNYIVNKIQFDNLYFKDEDSIEVISIVGGG</sequence>
<protein>
    <submittedName>
        <fullName evidence="1">Thiamin biosynthesis protein S</fullName>
    </submittedName>
</protein>
<dbReference type="EMBL" id="MF101444">
    <property type="protein sequence ID" value="ARW66921.1"/>
    <property type="molecule type" value="Genomic_DNA"/>
</dbReference>
<name>A0A1Z1MME7_9FLOR</name>
<dbReference type="AlphaFoldDB" id="A0A1Z1MME7"/>
<dbReference type="InterPro" id="IPR003749">
    <property type="entry name" value="ThiS/MoaD-like"/>
</dbReference>
<dbReference type="PANTHER" id="PTHR34472:SF1">
    <property type="entry name" value="SULFUR CARRIER PROTEIN THIS"/>
    <property type="match status" value="1"/>
</dbReference>
<dbReference type="PANTHER" id="PTHR34472">
    <property type="entry name" value="SULFUR CARRIER PROTEIN THIS"/>
    <property type="match status" value="1"/>
</dbReference>
<keyword evidence="1" id="KW-0934">Plastid</keyword>
<dbReference type="InterPro" id="IPR012675">
    <property type="entry name" value="Beta-grasp_dom_sf"/>
</dbReference>
<dbReference type="SUPFAM" id="SSF54285">
    <property type="entry name" value="MoaD/ThiS"/>
    <property type="match status" value="1"/>
</dbReference>
<dbReference type="InterPro" id="IPR016155">
    <property type="entry name" value="Mopterin_synth/thiamin_S_b"/>
</dbReference>